<comment type="caution">
    <text evidence="2">The sequence shown here is derived from an EMBL/GenBank/DDBJ whole genome shotgun (WGS) entry which is preliminary data.</text>
</comment>
<organism evidence="2 3">
    <name type="scientific">Paraconiothyrium brasiliense</name>
    <dbReference type="NCBI Taxonomy" id="300254"/>
    <lineage>
        <taxon>Eukaryota</taxon>
        <taxon>Fungi</taxon>
        <taxon>Dikarya</taxon>
        <taxon>Ascomycota</taxon>
        <taxon>Pezizomycotina</taxon>
        <taxon>Dothideomycetes</taxon>
        <taxon>Pleosporomycetidae</taxon>
        <taxon>Pleosporales</taxon>
        <taxon>Massarineae</taxon>
        <taxon>Didymosphaeriaceae</taxon>
        <taxon>Paraconiothyrium</taxon>
    </lineage>
</organism>
<reference evidence="2 3" key="1">
    <citation type="submission" date="2024-02" db="EMBL/GenBank/DDBJ databases">
        <title>De novo assembly and annotation of 12 fungi associated with fruit tree decline syndrome in Ontario, Canada.</title>
        <authorList>
            <person name="Sulman M."/>
            <person name="Ellouze W."/>
            <person name="Ilyukhin E."/>
        </authorList>
    </citation>
    <scope>NUCLEOTIDE SEQUENCE [LARGE SCALE GENOMIC DNA]</scope>
    <source>
        <strain evidence="2 3">M42-189</strain>
    </source>
</reference>
<sequence>MSSFSIQSSSKSFILEAHLESQSATSSDENTPSEATGSTFPTTPSGPSQLSRPTLCIYSQPTGRSDPILDNVVNLEHMELLFHFIQAKDLFSLGGDRVAHEEHFTTSQIFETCLQHPYLLHSILAFSARHLASIHPSKAASYLHQAITLQTRAVSLFNATKAPITKKTCVPILLFSTVLGHQVLADTLCRRDAENLDAFLVQFVQCLDTLRGVYVIFKEASPFWQETVLDHILSLSSALTSREPVGTRCQRVKQLVNASPRLSLGDKEACQVAIRYLQVGFDALLAGNEPKGNRYQMLFLWCILVPREFIALISAKNTEALVVLGHYAMLLGYGRAMWQVEDAGEYMLGLLKADLDGKVDWDWVG</sequence>
<evidence type="ECO:0000256" key="1">
    <source>
        <dbReference type="SAM" id="MobiDB-lite"/>
    </source>
</evidence>
<feature type="compositionally biased region" description="Low complexity" evidence="1">
    <location>
        <begin position="36"/>
        <end position="48"/>
    </location>
</feature>
<dbReference type="PANTHER" id="PTHR47784">
    <property type="entry name" value="STEROL UPTAKE CONTROL PROTEIN 2"/>
    <property type="match status" value="1"/>
</dbReference>
<dbReference type="EMBL" id="JAKJXO020000003">
    <property type="protein sequence ID" value="KAL1608481.1"/>
    <property type="molecule type" value="Genomic_DNA"/>
</dbReference>
<evidence type="ECO:0000313" key="2">
    <source>
        <dbReference type="EMBL" id="KAL1608481.1"/>
    </source>
</evidence>
<feature type="region of interest" description="Disordered" evidence="1">
    <location>
        <begin position="19"/>
        <end position="56"/>
    </location>
</feature>
<feature type="compositionally biased region" description="Polar residues" evidence="1">
    <location>
        <begin position="20"/>
        <end position="35"/>
    </location>
</feature>
<gene>
    <name evidence="2" type="ORF">SLS60_003423</name>
</gene>
<accession>A0ABR3RVM8</accession>
<protein>
    <submittedName>
        <fullName evidence="2">Uncharacterized protein</fullName>
    </submittedName>
</protein>
<dbReference type="InterPro" id="IPR053157">
    <property type="entry name" value="Sterol_Uptake_Regulator"/>
</dbReference>
<evidence type="ECO:0000313" key="3">
    <source>
        <dbReference type="Proteomes" id="UP001521785"/>
    </source>
</evidence>
<proteinExistence type="predicted"/>
<dbReference type="Proteomes" id="UP001521785">
    <property type="component" value="Unassembled WGS sequence"/>
</dbReference>
<keyword evidence="3" id="KW-1185">Reference proteome</keyword>
<name>A0ABR3RVM8_9PLEO</name>
<dbReference type="PANTHER" id="PTHR47784:SF4">
    <property type="entry name" value="ZN(II)2CYS6 TRANSCRIPTION FACTOR (EUROFUNG)"/>
    <property type="match status" value="1"/>
</dbReference>